<accession>A0A2T4Z510</accession>
<evidence type="ECO:0000313" key="2">
    <source>
        <dbReference type="EMBL" id="PTM56978.1"/>
    </source>
</evidence>
<sequence length="157" mass="16562">MLILTSAPLWVWPLLAVLILVGWRSRQERTIPLTIVYLLPAIGLLTLPALLALPHSGAALAAHALAYAAGAAVGYWLQGRWLLAKGPRHVRLGGESLTLVLMMTLFTAKFVHGTMTAIAPAAVSGWSYGMAFGAVTGLAAGLFGGRALWTILAPRVV</sequence>
<reference evidence="2 3" key="1">
    <citation type="submission" date="2018-04" db="EMBL/GenBank/DDBJ databases">
        <title>Genomic Encyclopedia of Archaeal and Bacterial Type Strains, Phase II (KMG-II): from individual species to whole genera.</title>
        <authorList>
            <person name="Goeker M."/>
        </authorList>
    </citation>
    <scope>NUCLEOTIDE SEQUENCE [LARGE SCALE GENOMIC DNA]</scope>
    <source>
        <strain evidence="2 3">DSM 25521</strain>
    </source>
</reference>
<keyword evidence="1" id="KW-0812">Transmembrane</keyword>
<dbReference type="RefSeq" id="WP_108176638.1">
    <property type="nucleotide sequence ID" value="NZ_PZZL01000004.1"/>
</dbReference>
<protein>
    <recommendedName>
        <fullName evidence="4">DUF1453 domain-containing protein</fullName>
    </recommendedName>
</protein>
<feature type="transmembrane region" description="Helical" evidence="1">
    <location>
        <begin position="59"/>
        <end position="77"/>
    </location>
</feature>
<evidence type="ECO:0000256" key="1">
    <source>
        <dbReference type="SAM" id="Phobius"/>
    </source>
</evidence>
<feature type="transmembrane region" description="Helical" evidence="1">
    <location>
        <begin position="125"/>
        <end position="149"/>
    </location>
</feature>
<dbReference type="Proteomes" id="UP000241808">
    <property type="component" value="Unassembled WGS sequence"/>
</dbReference>
<comment type="caution">
    <text evidence="2">The sequence shown here is derived from an EMBL/GenBank/DDBJ whole genome shotgun (WGS) entry which is preliminary data.</text>
</comment>
<dbReference type="OrthoDB" id="7862453at2"/>
<feature type="transmembrane region" description="Helical" evidence="1">
    <location>
        <begin position="35"/>
        <end position="53"/>
    </location>
</feature>
<dbReference type="AlphaFoldDB" id="A0A2T4Z510"/>
<proteinExistence type="predicted"/>
<evidence type="ECO:0000313" key="3">
    <source>
        <dbReference type="Proteomes" id="UP000241808"/>
    </source>
</evidence>
<feature type="transmembrane region" description="Helical" evidence="1">
    <location>
        <begin position="97"/>
        <end position="119"/>
    </location>
</feature>
<gene>
    <name evidence="2" type="ORF">C8P69_10424</name>
</gene>
<keyword evidence="1" id="KW-0472">Membrane</keyword>
<evidence type="ECO:0008006" key="4">
    <source>
        <dbReference type="Google" id="ProtNLM"/>
    </source>
</evidence>
<organism evidence="2 3">
    <name type="scientific">Phreatobacter oligotrophus</name>
    <dbReference type="NCBI Taxonomy" id="1122261"/>
    <lineage>
        <taxon>Bacteria</taxon>
        <taxon>Pseudomonadati</taxon>
        <taxon>Pseudomonadota</taxon>
        <taxon>Alphaproteobacteria</taxon>
        <taxon>Hyphomicrobiales</taxon>
        <taxon>Phreatobacteraceae</taxon>
        <taxon>Phreatobacter</taxon>
    </lineage>
</organism>
<feature type="transmembrane region" description="Helical" evidence="1">
    <location>
        <begin position="6"/>
        <end position="23"/>
    </location>
</feature>
<keyword evidence="1" id="KW-1133">Transmembrane helix</keyword>
<name>A0A2T4Z510_9HYPH</name>
<dbReference type="EMBL" id="PZZL01000004">
    <property type="protein sequence ID" value="PTM56978.1"/>
    <property type="molecule type" value="Genomic_DNA"/>
</dbReference>
<keyword evidence="3" id="KW-1185">Reference proteome</keyword>